<sequence>MLSISNVLNNLNNYWHYKNYRKYYDNGTIIWKESIQSFNNITMCDKLMIVAHPDDEIIFGGYDLITEKNWLVVFCTNDFKRQHMIDASSKYFKYNALLLSHADGMLNGIRFHYKLYNLLETIIKKQKWDTIVTHNSVGEYNHIQHVQVHKMVSNIVAGLEEKQNIRFFKDGPRLDTDIINKKDYAIKNFYERQNQLNGYKKLGMDVYKSEAKEVRSYNMNEVLCK</sequence>
<accession>A0A6C0LX30</accession>
<dbReference type="InterPro" id="IPR024078">
    <property type="entry name" value="LmbE-like_dom_sf"/>
</dbReference>
<reference evidence="1" key="1">
    <citation type="journal article" date="2020" name="Nature">
        <title>Giant virus diversity and host interactions through global metagenomics.</title>
        <authorList>
            <person name="Schulz F."/>
            <person name="Roux S."/>
            <person name="Paez-Espino D."/>
            <person name="Jungbluth S."/>
            <person name="Walsh D.A."/>
            <person name="Denef V.J."/>
            <person name="McMahon K.D."/>
            <person name="Konstantinidis K.T."/>
            <person name="Eloe-Fadrosh E.A."/>
            <person name="Kyrpides N.C."/>
            <person name="Woyke T."/>
        </authorList>
    </citation>
    <scope>NUCLEOTIDE SEQUENCE</scope>
    <source>
        <strain evidence="1">GVMAG-S-1017745-26</strain>
    </source>
</reference>
<dbReference type="EMBL" id="MN740590">
    <property type="protein sequence ID" value="QHU35406.1"/>
    <property type="molecule type" value="Genomic_DNA"/>
</dbReference>
<dbReference type="AlphaFoldDB" id="A0A6C0LX30"/>
<dbReference type="SUPFAM" id="SSF102588">
    <property type="entry name" value="LmbE-like"/>
    <property type="match status" value="1"/>
</dbReference>
<organism evidence="1">
    <name type="scientific">viral metagenome</name>
    <dbReference type="NCBI Taxonomy" id="1070528"/>
    <lineage>
        <taxon>unclassified sequences</taxon>
        <taxon>metagenomes</taxon>
        <taxon>organismal metagenomes</taxon>
    </lineage>
</organism>
<dbReference type="Gene3D" id="3.40.50.10320">
    <property type="entry name" value="LmbE-like"/>
    <property type="match status" value="1"/>
</dbReference>
<dbReference type="InterPro" id="IPR003737">
    <property type="entry name" value="GlcNAc_PI_deacetylase-related"/>
</dbReference>
<proteinExistence type="predicted"/>
<evidence type="ECO:0008006" key="2">
    <source>
        <dbReference type="Google" id="ProtNLM"/>
    </source>
</evidence>
<dbReference type="Pfam" id="PF02585">
    <property type="entry name" value="PIG-L"/>
    <property type="match status" value="1"/>
</dbReference>
<evidence type="ECO:0000313" key="1">
    <source>
        <dbReference type="EMBL" id="QHU35406.1"/>
    </source>
</evidence>
<name>A0A6C0LX30_9ZZZZ</name>
<protein>
    <recommendedName>
        <fullName evidence="2">N-acetylglucosaminylphosphatidylinositol deacetylase</fullName>
    </recommendedName>
</protein>